<evidence type="ECO:0000256" key="2">
    <source>
        <dbReference type="SAM" id="SignalP"/>
    </source>
</evidence>
<evidence type="ECO:0000313" key="3">
    <source>
        <dbReference type="EMBL" id="MBK1467940.1"/>
    </source>
</evidence>
<keyword evidence="1" id="KW-0175">Coiled coil</keyword>
<reference evidence="3 4" key="1">
    <citation type="submission" date="2020-09" db="EMBL/GenBank/DDBJ databases">
        <title>Parvimonas S3374 sp. nov.</title>
        <authorList>
            <person name="Buhl M."/>
        </authorList>
    </citation>
    <scope>NUCLEOTIDE SEQUENCE [LARGE SCALE GENOMIC DNA]</scope>
    <source>
        <strain evidence="3 4">S3374</strain>
    </source>
</reference>
<protein>
    <recommendedName>
        <fullName evidence="5">Lipoprotein</fullName>
    </recommendedName>
</protein>
<gene>
    <name evidence="3" type="ORF">IBJ83_01235</name>
</gene>
<feature type="chain" id="PRO_5046148482" description="Lipoprotein" evidence="2">
    <location>
        <begin position="25"/>
        <end position="193"/>
    </location>
</feature>
<organism evidence="3 4">
    <name type="scientific">Parvimonas parva</name>
    <dbReference type="NCBI Taxonomy" id="2769485"/>
    <lineage>
        <taxon>Bacteria</taxon>
        <taxon>Bacillati</taxon>
        <taxon>Bacillota</taxon>
        <taxon>Tissierellia</taxon>
        <taxon>Tissierellales</taxon>
        <taxon>Peptoniphilaceae</taxon>
        <taxon>Parvimonas</taxon>
    </lineage>
</organism>
<dbReference type="EMBL" id="JACVDA010000003">
    <property type="protein sequence ID" value="MBK1467940.1"/>
    <property type="molecule type" value="Genomic_DNA"/>
</dbReference>
<dbReference type="Proteomes" id="UP000823123">
    <property type="component" value="Unassembled WGS sequence"/>
</dbReference>
<name>A0ABS1C955_9FIRM</name>
<comment type="caution">
    <text evidence="3">The sequence shown here is derived from an EMBL/GenBank/DDBJ whole genome shotgun (WGS) entry which is preliminary data.</text>
</comment>
<sequence>MMKKFFKILSFCLCTLFIFSSCKSSSNVGVEKLKNKVFSANDNGSIVFPMDKVNIKYPDYCWNKYSGVIVDKNGKVFKKPSKDEAFFEAFNPKIEVKNGKKYINADSEFYPNDRFELKDEFTILDTLLGIEYVDIVNKYGIEYDNNEYLTEYKEAKQLAKNYKEIVKDIEDSKNELPSKIKAEIEREMEIDRD</sequence>
<keyword evidence="2" id="KW-0732">Signal</keyword>
<feature type="signal peptide" evidence="2">
    <location>
        <begin position="1"/>
        <end position="24"/>
    </location>
</feature>
<proteinExistence type="predicted"/>
<keyword evidence="4" id="KW-1185">Reference proteome</keyword>
<accession>A0ABS1C955</accession>
<feature type="coiled-coil region" evidence="1">
    <location>
        <begin position="145"/>
        <end position="175"/>
    </location>
</feature>
<dbReference type="PROSITE" id="PS51257">
    <property type="entry name" value="PROKAR_LIPOPROTEIN"/>
    <property type="match status" value="1"/>
</dbReference>
<evidence type="ECO:0000256" key="1">
    <source>
        <dbReference type="SAM" id="Coils"/>
    </source>
</evidence>
<evidence type="ECO:0000313" key="4">
    <source>
        <dbReference type="Proteomes" id="UP000823123"/>
    </source>
</evidence>
<evidence type="ECO:0008006" key="5">
    <source>
        <dbReference type="Google" id="ProtNLM"/>
    </source>
</evidence>